<accession>A0ABD4T8V4</accession>
<dbReference type="RefSeq" id="WP_166278066.1">
    <property type="nucleotide sequence ID" value="NZ_JTHE03000116.1"/>
</dbReference>
<feature type="domain" description="DUF7734" evidence="1">
    <location>
        <begin position="7"/>
        <end position="91"/>
    </location>
</feature>
<gene>
    <name evidence="2" type="ORF">QQ91_0020700</name>
</gene>
<organism evidence="2 3">
    <name type="scientific">Lyngbya confervoides BDU141951</name>
    <dbReference type="NCBI Taxonomy" id="1574623"/>
    <lineage>
        <taxon>Bacteria</taxon>
        <taxon>Bacillati</taxon>
        <taxon>Cyanobacteriota</taxon>
        <taxon>Cyanophyceae</taxon>
        <taxon>Oscillatoriophycideae</taxon>
        <taxon>Oscillatoriales</taxon>
        <taxon>Microcoleaceae</taxon>
        <taxon>Lyngbya</taxon>
    </lineage>
</organism>
<dbReference type="EMBL" id="JTHE03000116">
    <property type="protein sequence ID" value="MCM1985239.1"/>
    <property type="molecule type" value="Genomic_DNA"/>
</dbReference>
<evidence type="ECO:0000313" key="2">
    <source>
        <dbReference type="EMBL" id="MCM1985239.1"/>
    </source>
</evidence>
<dbReference type="PANTHER" id="PTHR36729:SF2">
    <property type="entry name" value="EXPRESSED PROTEIN"/>
    <property type="match status" value="1"/>
</dbReference>
<keyword evidence="3" id="KW-1185">Reference proteome</keyword>
<dbReference type="Proteomes" id="UP000031561">
    <property type="component" value="Unassembled WGS sequence"/>
</dbReference>
<evidence type="ECO:0000313" key="3">
    <source>
        <dbReference type="Proteomes" id="UP000031561"/>
    </source>
</evidence>
<protein>
    <recommendedName>
        <fullName evidence="1">DUF7734 domain-containing protein</fullName>
    </recommendedName>
</protein>
<dbReference type="AlphaFoldDB" id="A0ABD4T8V4"/>
<dbReference type="Pfam" id="PF24869">
    <property type="entry name" value="DUF7734"/>
    <property type="match status" value="1"/>
</dbReference>
<name>A0ABD4T8V4_9CYAN</name>
<reference evidence="2 3" key="1">
    <citation type="journal article" date="2015" name="Genome Announc.">
        <title>Draft Genome Sequence of Filamentous Marine Cyanobacterium Lyngbya confervoides Strain BDU141951.</title>
        <authorList>
            <person name="Chandrababunaidu M.M."/>
            <person name="Sen D."/>
            <person name="Tripathy S."/>
        </authorList>
    </citation>
    <scope>NUCLEOTIDE SEQUENCE [LARGE SCALE GENOMIC DNA]</scope>
    <source>
        <strain evidence="2 3">BDU141951</strain>
    </source>
</reference>
<dbReference type="InterPro" id="IPR056636">
    <property type="entry name" value="DUF7734"/>
</dbReference>
<evidence type="ECO:0000259" key="1">
    <source>
        <dbReference type="Pfam" id="PF24869"/>
    </source>
</evidence>
<dbReference type="PANTHER" id="PTHR36729">
    <property type="entry name" value="EXPRESSED PROTEIN"/>
    <property type="match status" value="1"/>
</dbReference>
<sequence>MTQSPGDRLEQYTLAHPDEVFLVQAEVAGEPDEVIIFRGFSSSLMQPTAYDLEVPVLPQGAKIQRVDHLRGPYDPRNPQPIQENLSWPQTHAFLISQGF</sequence>
<comment type="caution">
    <text evidence="2">The sequence shown here is derived from an EMBL/GenBank/DDBJ whole genome shotgun (WGS) entry which is preliminary data.</text>
</comment>
<proteinExistence type="predicted"/>